<evidence type="ECO:0000256" key="1">
    <source>
        <dbReference type="SAM" id="MobiDB-lite"/>
    </source>
</evidence>
<accession>A0A1R3G4X6</accession>
<evidence type="ECO:0000313" key="2">
    <source>
        <dbReference type="EMBL" id="OMO53135.1"/>
    </source>
</evidence>
<feature type="region of interest" description="Disordered" evidence="1">
    <location>
        <begin position="16"/>
        <end position="42"/>
    </location>
</feature>
<gene>
    <name evidence="2" type="ORF">COLO4_36831</name>
</gene>
<protein>
    <submittedName>
        <fullName evidence="2">Uncharacterized protein</fullName>
    </submittedName>
</protein>
<keyword evidence="3" id="KW-1185">Reference proteome</keyword>
<name>A0A1R3G4X6_9ROSI</name>
<proteinExistence type="predicted"/>
<reference evidence="3" key="1">
    <citation type="submission" date="2013-09" db="EMBL/GenBank/DDBJ databases">
        <title>Corchorus olitorius genome sequencing.</title>
        <authorList>
            <person name="Alam M."/>
            <person name="Haque M.S."/>
            <person name="Islam M.S."/>
            <person name="Emdad E.M."/>
            <person name="Islam M.M."/>
            <person name="Ahmed B."/>
            <person name="Halim A."/>
            <person name="Hossen Q.M.M."/>
            <person name="Hossain M.Z."/>
            <person name="Ahmed R."/>
            <person name="Khan M.M."/>
            <person name="Islam R."/>
            <person name="Rashid M.M."/>
            <person name="Khan S.A."/>
            <person name="Rahman M.S."/>
            <person name="Alam M."/>
            <person name="Yahiya A.S."/>
            <person name="Khan M.S."/>
            <person name="Azam M.S."/>
            <person name="Haque T."/>
            <person name="Lashkar M.Z.H."/>
            <person name="Akhand A.I."/>
            <person name="Morshed G."/>
            <person name="Roy S."/>
            <person name="Uddin K.S."/>
            <person name="Rabeya T."/>
            <person name="Hossain A.S."/>
            <person name="Chowdhury A."/>
            <person name="Snigdha A.R."/>
            <person name="Mortoza M.S."/>
            <person name="Matin S.A."/>
            <person name="Hoque S.M.E."/>
            <person name="Islam M.K."/>
            <person name="Roy D.K."/>
            <person name="Haider R."/>
            <person name="Moosa M.M."/>
            <person name="Elias S.M."/>
            <person name="Hasan A.M."/>
            <person name="Jahan S."/>
            <person name="Shafiuddin M."/>
            <person name="Mahmood N."/>
            <person name="Shommy N.S."/>
        </authorList>
    </citation>
    <scope>NUCLEOTIDE SEQUENCE [LARGE SCALE GENOMIC DNA]</scope>
    <source>
        <strain evidence="3">cv. O-4</strain>
    </source>
</reference>
<dbReference type="AlphaFoldDB" id="A0A1R3G4X6"/>
<dbReference type="Proteomes" id="UP000187203">
    <property type="component" value="Unassembled WGS sequence"/>
</dbReference>
<feature type="compositionally biased region" description="Polar residues" evidence="1">
    <location>
        <begin position="23"/>
        <end position="36"/>
    </location>
</feature>
<evidence type="ECO:0000313" key="3">
    <source>
        <dbReference type="Proteomes" id="UP000187203"/>
    </source>
</evidence>
<sequence>MGRFLCLNALFPDPESPLPKNALNPSNTHLNRNSNLPPIWPT</sequence>
<organism evidence="2 3">
    <name type="scientific">Corchorus olitorius</name>
    <dbReference type="NCBI Taxonomy" id="93759"/>
    <lineage>
        <taxon>Eukaryota</taxon>
        <taxon>Viridiplantae</taxon>
        <taxon>Streptophyta</taxon>
        <taxon>Embryophyta</taxon>
        <taxon>Tracheophyta</taxon>
        <taxon>Spermatophyta</taxon>
        <taxon>Magnoliopsida</taxon>
        <taxon>eudicotyledons</taxon>
        <taxon>Gunneridae</taxon>
        <taxon>Pentapetalae</taxon>
        <taxon>rosids</taxon>
        <taxon>malvids</taxon>
        <taxon>Malvales</taxon>
        <taxon>Malvaceae</taxon>
        <taxon>Grewioideae</taxon>
        <taxon>Apeibeae</taxon>
        <taxon>Corchorus</taxon>
    </lineage>
</organism>
<comment type="caution">
    <text evidence="2">The sequence shown here is derived from an EMBL/GenBank/DDBJ whole genome shotgun (WGS) entry which is preliminary data.</text>
</comment>
<dbReference type="EMBL" id="AWUE01023646">
    <property type="protein sequence ID" value="OMO53135.1"/>
    <property type="molecule type" value="Genomic_DNA"/>
</dbReference>